<evidence type="ECO:0000256" key="12">
    <source>
        <dbReference type="ARBA" id="ARBA00043073"/>
    </source>
</evidence>
<organism evidence="14 15">
    <name type="scientific">Atractosteus spatula</name>
    <name type="common">Alligator gar</name>
    <name type="synonym">Lepisosteus spatula</name>
    <dbReference type="NCBI Taxonomy" id="7917"/>
    <lineage>
        <taxon>Eukaryota</taxon>
        <taxon>Metazoa</taxon>
        <taxon>Chordata</taxon>
        <taxon>Craniata</taxon>
        <taxon>Vertebrata</taxon>
        <taxon>Euteleostomi</taxon>
        <taxon>Actinopterygii</taxon>
        <taxon>Neopterygii</taxon>
        <taxon>Holostei</taxon>
        <taxon>Semionotiformes</taxon>
        <taxon>Lepisosteidae</taxon>
        <taxon>Atractosteus</taxon>
    </lineage>
</organism>
<dbReference type="GO" id="GO:0004530">
    <property type="term" value="F:deoxyribonuclease I activity"/>
    <property type="evidence" value="ECO:0007669"/>
    <property type="project" value="TreeGrafter"/>
</dbReference>
<feature type="domain" description="Endonuclease/exonuclease/phosphatase" evidence="13">
    <location>
        <begin position="14"/>
        <end position="82"/>
    </location>
</feature>
<keyword evidence="9" id="KW-0325">Glycoprotein</keyword>
<accession>A0A8J7TD90</accession>
<proteinExistence type="inferred from homology"/>
<dbReference type="PANTHER" id="PTHR11371">
    <property type="entry name" value="DEOXYRIBONUCLEASE"/>
    <property type="match status" value="1"/>
</dbReference>
<protein>
    <recommendedName>
        <fullName evidence="10">Deoxyribonuclease-1-like 1</fullName>
    </recommendedName>
    <alternativeName>
        <fullName evidence="12">DNase X</fullName>
    </alternativeName>
    <alternativeName>
        <fullName evidence="11">Deoxyribonuclease I-like 1</fullName>
    </alternativeName>
</protein>
<evidence type="ECO:0000256" key="1">
    <source>
        <dbReference type="ARBA" id="ARBA00004240"/>
    </source>
</evidence>
<dbReference type="PROSITE" id="PS00919">
    <property type="entry name" value="DNASE_I_1"/>
    <property type="match status" value="1"/>
</dbReference>
<dbReference type="GO" id="GO:0005783">
    <property type="term" value="C:endoplasmic reticulum"/>
    <property type="evidence" value="ECO:0007669"/>
    <property type="project" value="UniProtKB-SubCell"/>
</dbReference>
<name>A0A8J7TD90_ATRSP</name>
<evidence type="ECO:0000256" key="6">
    <source>
        <dbReference type="ARBA" id="ARBA00022801"/>
    </source>
</evidence>
<keyword evidence="4" id="KW-0732">Signal</keyword>
<dbReference type="PRINTS" id="PR00130">
    <property type="entry name" value="DNASEI"/>
</dbReference>
<evidence type="ECO:0000256" key="8">
    <source>
        <dbReference type="ARBA" id="ARBA00023157"/>
    </source>
</evidence>
<dbReference type="PANTHER" id="PTHR11371:SF28">
    <property type="entry name" value="DEOXYRIBONUCLEASE-1-LIKE 1"/>
    <property type="match status" value="1"/>
</dbReference>
<dbReference type="Proteomes" id="UP000736164">
    <property type="component" value="Unassembled WGS sequence"/>
</dbReference>
<evidence type="ECO:0000256" key="11">
    <source>
        <dbReference type="ARBA" id="ARBA00042003"/>
    </source>
</evidence>
<keyword evidence="8" id="KW-1015">Disulfide bond</keyword>
<keyword evidence="7" id="KW-0256">Endoplasmic reticulum</keyword>
<dbReference type="SUPFAM" id="SSF56219">
    <property type="entry name" value="DNase I-like"/>
    <property type="match status" value="1"/>
</dbReference>
<keyword evidence="3" id="KW-0540">Nuclease</keyword>
<dbReference type="SMART" id="SM00476">
    <property type="entry name" value="DNaseIc"/>
    <property type="match status" value="1"/>
</dbReference>
<dbReference type="EMBL" id="JAAWVO010045127">
    <property type="protein sequence ID" value="MBN3319507.1"/>
    <property type="molecule type" value="Genomic_DNA"/>
</dbReference>
<comment type="caution">
    <text evidence="14">The sequence shown here is derived from an EMBL/GenBank/DDBJ whole genome shotgun (WGS) entry which is preliminary data.</text>
</comment>
<dbReference type="InterPro" id="IPR018057">
    <property type="entry name" value="Deoxyribonuclease-1_AS"/>
</dbReference>
<evidence type="ECO:0000256" key="4">
    <source>
        <dbReference type="ARBA" id="ARBA00022729"/>
    </source>
</evidence>
<reference evidence="14" key="1">
    <citation type="journal article" date="2021" name="Cell">
        <title>Tracing the genetic footprints of vertebrate landing in non-teleost ray-finned fishes.</title>
        <authorList>
            <person name="Bi X."/>
            <person name="Wang K."/>
            <person name="Yang L."/>
            <person name="Pan H."/>
            <person name="Jiang H."/>
            <person name="Wei Q."/>
            <person name="Fang M."/>
            <person name="Yu H."/>
            <person name="Zhu C."/>
            <person name="Cai Y."/>
            <person name="He Y."/>
            <person name="Gan X."/>
            <person name="Zeng H."/>
            <person name="Yu D."/>
            <person name="Zhu Y."/>
            <person name="Jiang H."/>
            <person name="Qiu Q."/>
            <person name="Yang H."/>
            <person name="Zhang Y.E."/>
            <person name="Wang W."/>
            <person name="Zhu M."/>
            <person name="He S."/>
            <person name="Zhang G."/>
        </authorList>
    </citation>
    <scope>NUCLEOTIDE SEQUENCE</scope>
    <source>
        <strain evidence="14">Allg_001</strain>
    </source>
</reference>
<keyword evidence="6" id="KW-0378">Hydrolase</keyword>
<evidence type="ECO:0000256" key="7">
    <source>
        <dbReference type="ARBA" id="ARBA00022824"/>
    </source>
</evidence>
<dbReference type="InterPro" id="IPR036691">
    <property type="entry name" value="Endo/exonu/phosph_ase_sf"/>
</dbReference>
<feature type="non-terminal residue" evidence="14">
    <location>
        <position position="99"/>
    </location>
</feature>
<keyword evidence="15" id="KW-1185">Reference proteome</keyword>
<dbReference type="InterPro" id="IPR016202">
    <property type="entry name" value="DNase_I"/>
</dbReference>
<dbReference type="GO" id="GO:0005634">
    <property type="term" value="C:nucleus"/>
    <property type="evidence" value="ECO:0007669"/>
    <property type="project" value="TreeGrafter"/>
</dbReference>
<dbReference type="GO" id="GO:0003677">
    <property type="term" value="F:DNA binding"/>
    <property type="evidence" value="ECO:0007669"/>
    <property type="project" value="TreeGrafter"/>
</dbReference>
<dbReference type="AlphaFoldDB" id="A0A8J7TD90"/>
<evidence type="ECO:0000256" key="2">
    <source>
        <dbReference type="ARBA" id="ARBA00007359"/>
    </source>
</evidence>
<evidence type="ECO:0000259" key="13">
    <source>
        <dbReference type="Pfam" id="PF03372"/>
    </source>
</evidence>
<gene>
    <name evidence="14" type="primary">Dnase1l3_1</name>
    <name evidence="14" type="ORF">GTO95_0008768</name>
</gene>
<dbReference type="GO" id="GO:0006308">
    <property type="term" value="P:DNA catabolic process"/>
    <property type="evidence" value="ECO:0007669"/>
    <property type="project" value="InterPro"/>
</dbReference>
<feature type="non-terminal residue" evidence="14">
    <location>
        <position position="1"/>
    </location>
</feature>
<dbReference type="Gene3D" id="3.60.10.10">
    <property type="entry name" value="Endonuclease/exonuclease/phosphatase"/>
    <property type="match status" value="1"/>
</dbReference>
<evidence type="ECO:0000256" key="5">
    <source>
        <dbReference type="ARBA" id="ARBA00022759"/>
    </source>
</evidence>
<dbReference type="InterPro" id="IPR005135">
    <property type="entry name" value="Endo/exonuclease/phosphatase"/>
</dbReference>
<evidence type="ECO:0000256" key="10">
    <source>
        <dbReference type="ARBA" id="ARBA00041152"/>
    </source>
</evidence>
<evidence type="ECO:0000256" key="3">
    <source>
        <dbReference type="ARBA" id="ARBA00022722"/>
    </source>
</evidence>
<comment type="subcellular location">
    <subcellularLocation>
        <location evidence="1">Endoplasmic reticulum</location>
    </subcellularLocation>
</comment>
<evidence type="ECO:0000313" key="15">
    <source>
        <dbReference type="Proteomes" id="UP000736164"/>
    </source>
</evidence>
<evidence type="ECO:0000256" key="9">
    <source>
        <dbReference type="ARBA" id="ARBA00023180"/>
    </source>
</evidence>
<keyword evidence="5" id="KW-0255">Endonuclease</keyword>
<evidence type="ECO:0000313" key="14">
    <source>
        <dbReference type="EMBL" id="MBN3319507.1"/>
    </source>
</evidence>
<dbReference type="Pfam" id="PF03372">
    <property type="entry name" value="Exo_endo_phos"/>
    <property type="match status" value="1"/>
</dbReference>
<comment type="similarity">
    <text evidence="2">Belongs to the DNase I family.</text>
</comment>
<sequence>MFTDIYEHVVRDIVLIPQHTAPANATKEIDELYDVFQEVKRLWKIKNVMFLGDFNAACGYVPKKDWKNIRLFTQPGFFWLIDNKADTTVRATTDCAYDR</sequence>